<dbReference type="SUPFAM" id="SSF50249">
    <property type="entry name" value="Nucleic acid-binding proteins"/>
    <property type="match status" value="1"/>
</dbReference>
<dbReference type="InterPro" id="IPR012340">
    <property type="entry name" value="NA-bd_OB-fold"/>
</dbReference>
<evidence type="ECO:0000256" key="3">
    <source>
        <dbReference type="ARBA" id="ARBA00022552"/>
    </source>
</evidence>
<dbReference type="SUPFAM" id="SSF54791">
    <property type="entry name" value="Eukaryotic type KH-domain (KH-domain type I)"/>
    <property type="match status" value="1"/>
</dbReference>
<evidence type="ECO:0000256" key="6">
    <source>
        <dbReference type="ARBA" id="ARBA00023242"/>
    </source>
</evidence>
<evidence type="ECO:0000313" key="9">
    <source>
        <dbReference type="Proteomes" id="UP001458880"/>
    </source>
</evidence>
<keyword evidence="5" id="KW-0694">RNA-binding</keyword>
<dbReference type="GO" id="GO:0071034">
    <property type="term" value="P:CUT catabolic process"/>
    <property type="evidence" value="ECO:0007669"/>
    <property type="project" value="TreeGrafter"/>
</dbReference>
<feature type="domain" description="S1 motif" evidence="7">
    <location>
        <begin position="82"/>
        <end position="160"/>
    </location>
</feature>
<dbReference type="InterPro" id="IPR004088">
    <property type="entry name" value="KH_dom_type_1"/>
</dbReference>
<dbReference type="GO" id="GO:0071051">
    <property type="term" value="P:poly(A)-dependent snoRNA 3'-end processing"/>
    <property type="evidence" value="ECO:0007669"/>
    <property type="project" value="TreeGrafter"/>
</dbReference>
<dbReference type="CDD" id="cd22525">
    <property type="entry name" value="KH-I_Rrp4_eukar"/>
    <property type="match status" value="1"/>
</dbReference>
<dbReference type="Proteomes" id="UP001458880">
    <property type="component" value="Unassembled WGS sequence"/>
</dbReference>
<dbReference type="GO" id="GO:0034475">
    <property type="term" value="P:U4 snRNA 3'-end processing"/>
    <property type="evidence" value="ECO:0007669"/>
    <property type="project" value="TreeGrafter"/>
</dbReference>
<dbReference type="Gene3D" id="2.40.50.140">
    <property type="entry name" value="Nucleic acid-binding proteins"/>
    <property type="match status" value="1"/>
</dbReference>
<dbReference type="InterPro" id="IPR036612">
    <property type="entry name" value="KH_dom_type_1_sf"/>
</dbReference>
<reference evidence="8 9" key="1">
    <citation type="journal article" date="2024" name="BMC Genomics">
        <title>De novo assembly and annotation of Popillia japonica's genome with initial clues to its potential as an invasive pest.</title>
        <authorList>
            <person name="Cucini C."/>
            <person name="Boschi S."/>
            <person name="Funari R."/>
            <person name="Cardaioli E."/>
            <person name="Iannotti N."/>
            <person name="Marturano G."/>
            <person name="Paoli F."/>
            <person name="Bruttini M."/>
            <person name="Carapelli A."/>
            <person name="Frati F."/>
            <person name="Nardi F."/>
        </authorList>
    </citation>
    <scope>NUCLEOTIDE SEQUENCE [LARGE SCALE GENOMIC DNA]</scope>
    <source>
        <strain evidence="8">DMR45628</strain>
    </source>
</reference>
<keyword evidence="3" id="KW-0698">rRNA processing</keyword>
<dbReference type="InterPro" id="IPR003029">
    <property type="entry name" value="S1_domain"/>
</dbReference>
<dbReference type="CDD" id="cd05789">
    <property type="entry name" value="S1_Rrp4"/>
    <property type="match status" value="1"/>
</dbReference>
<dbReference type="InterPro" id="IPR048565">
    <property type="entry name" value="S1_RRP4"/>
</dbReference>
<dbReference type="Gene3D" id="2.40.50.100">
    <property type="match status" value="1"/>
</dbReference>
<dbReference type="PROSITE" id="PS50126">
    <property type="entry name" value="S1"/>
    <property type="match status" value="1"/>
</dbReference>
<dbReference type="Pfam" id="PF15985">
    <property type="entry name" value="KH_6"/>
    <property type="match status" value="1"/>
</dbReference>
<protein>
    <submittedName>
        <fullName evidence="8">KH domain</fullName>
    </submittedName>
</protein>
<gene>
    <name evidence="8" type="ORF">QE152_g34238</name>
</gene>
<keyword evidence="6" id="KW-0539">Nucleus</keyword>
<evidence type="ECO:0000256" key="2">
    <source>
        <dbReference type="ARBA" id="ARBA00009155"/>
    </source>
</evidence>
<dbReference type="GO" id="GO:0000177">
    <property type="term" value="C:cytoplasmic exosome (RNase complex)"/>
    <property type="evidence" value="ECO:0007669"/>
    <property type="project" value="TreeGrafter"/>
</dbReference>
<dbReference type="GO" id="GO:0010468">
    <property type="term" value="P:regulation of gene expression"/>
    <property type="evidence" value="ECO:0007669"/>
    <property type="project" value="UniProtKB-ARBA"/>
</dbReference>
<sequence>MPSNIQIRLATDRVNYTIALNQRIPKIYTPGEVITKQNEFMRGHGTYEENGDLKASVAGVKEEINKLISIRPLKCRYNGETGDVVIGRITEVQQKRWKVDTNSRLDSILLLSSVNLPGGELRRRSAEDEHMMRKYLQEGDLISAEVQNVFSDGSLSLHTRSLKYGKLSQGVLVKVSPTLIKRSKTRFHNLPVGANIILGNNGYIWISPIMNVEESSVGGFVQNLEEVISKPERETISRLRNCIQALAQCKMMLYDTSVLYAYEESLKYDVKELLIPEAIVDLGILTQERISMLTSG</sequence>
<evidence type="ECO:0000259" key="7">
    <source>
        <dbReference type="PROSITE" id="PS50126"/>
    </source>
</evidence>
<comment type="similarity">
    <text evidence="2">Belongs to the RRP4 family.</text>
</comment>
<name>A0AAW1IUQ7_POPJA</name>
<comment type="subcellular location">
    <subcellularLocation>
        <location evidence="1">Nucleus</location>
    </subcellularLocation>
</comment>
<evidence type="ECO:0000256" key="1">
    <source>
        <dbReference type="ARBA" id="ARBA00004123"/>
    </source>
</evidence>
<dbReference type="SUPFAM" id="SSF110324">
    <property type="entry name" value="Ribosomal L27 protein-like"/>
    <property type="match status" value="1"/>
</dbReference>
<proteinExistence type="inferred from homology"/>
<evidence type="ECO:0000256" key="4">
    <source>
        <dbReference type="ARBA" id="ARBA00022835"/>
    </source>
</evidence>
<dbReference type="GO" id="GO:0000176">
    <property type="term" value="C:nuclear exosome (RNase complex)"/>
    <property type="evidence" value="ECO:0007669"/>
    <property type="project" value="TreeGrafter"/>
</dbReference>
<dbReference type="GO" id="GO:0000467">
    <property type="term" value="P:exonucleolytic trimming to generate mature 3'-end of 5.8S rRNA from tricistronic rRNA transcript (SSU-rRNA, 5.8S rRNA, LSU-rRNA)"/>
    <property type="evidence" value="ECO:0007669"/>
    <property type="project" value="TreeGrafter"/>
</dbReference>
<dbReference type="PANTHER" id="PTHR21321">
    <property type="entry name" value="PNAS-3 RELATED"/>
    <property type="match status" value="1"/>
</dbReference>
<comment type="caution">
    <text evidence="8">The sequence shown here is derived from an EMBL/GenBank/DDBJ whole genome shotgun (WGS) entry which is preliminary data.</text>
</comment>
<dbReference type="GO" id="GO:0071035">
    <property type="term" value="P:nuclear polyadenylation-dependent rRNA catabolic process"/>
    <property type="evidence" value="ECO:0007669"/>
    <property type="project" value="TreeGrafter"/>
</dbReference>
<dbReference type="InterPro" id="IPR025721">
    <property type="entry name" value="Exosome_cplx_N_dom"/>
</dbReference>
<dbReference type="GO" id="GO:0071038">
    <property type="term" value="P:TRAMP-dependent tRNA surveillance pathway"/>
    <property type="evidence" value="ECO:0007669"/>
    <property type="project" value="TreeGrafter"/>
</dbReference>
<dbReference type="EMBL" id="JASPKY010000543">
    <property type="protein sequence ID" value="KAK9693413.1"/>
    <property type="molecule type" value="Genomic_DNA"/>
</dbReference>
<dbReference type="Pfam" id="PF14382">
    <property type="entry name" value="ECR1_N"/>
    <property type="match status" value="1"/>
</dbReference>
<evidence type="ECO:0000256" key="5">
    <source>
        <dbReference type="ARBA" id="ARBA00022884"/>
    </source>
</evidence>
<organism evidence="8 9">
    <name type="scientific">Popillia japonica</name>
    <name type="common">Japanese beetle</name>
    <dbReference type="NCBI Taxonomy" id="7064"/>
    <lineage>
        <taxon>Eukaryota</taxon>
        <taxon>Metazoa</taxon>
        <taxon>Ecdysozoa</taxon>
        <taxon>Arthropoda</taxon>
        <taxon>Hexapoda</taxon>
        <taxon>Insecta</taxon>
        <taxon>Pterygota</taxon>
        <taxon>Neoptera</taxon>
        <taxon>Endopterygota</taxon>
        <taxon>Coleoptera</taxon>
        <taxon>Polyphaga</taxon>
        <taxon>Scarabaeiformia</taxon>
        <taxon>Scarabaeidae</taxon>
        <taxon>Rutelinae</taxon>
        <taxon>Popillia</taxon>
    </lineage>
</organism>
<evidence type="ECO:0000313" key="8">
    <source>
        <dbReference type="EMBL" id="KAK9693413.1"/>
    </source>
</evidence>
<dbReference type="GO" id="GO:0003723">
    <property type="term" value="F:RNA binding"/>
    <property type="evidence" value="ECO:0007669"/>
    <property type="project" value="UniProtKB-KW"/>
</dbReference>
<dbReference type="PANTHER" id="PTHR21321:SF4">
    <property type="entry name" value="EXOSOME COMPLEX COMPONENT RRP4"/>
    <property type="match status" value="1"/>
</dbReference>
<dbReference type="AlphaFoldDB" id="A0AAW1IUQ7"/>
<dbReference type="InterPro" id="IPR026699">
    <property type="entry name" value="Exosome_RNA_bind1/RRP40/RRP4"/>
</dbReference>
<dbReference type="Pfam" id="PF21266">
    <property type="entry name" value="S1_RRP4"/>
    <property type="match status" value="1"/>
</dbReference>
<keyword evidence="4" id="KW-0271">Exosome</keyword>
<accession>A0AAW1IUQ7</accession>
<dbReference type="FunFam" id="2.40.50.140:FF:000038">
    <property type="entry name" value="Exosome complex component RRP4"/>
    <property type="match status" value="1"/>
</dbReference>
<keyword evidence="9" id="KW-1185">Reference proteome</keyword>